<comment type="caution">
    <text evidence="2">The sequence shown here is derived from an EMBL/GenBank/DDBJ whole genome shotgun (WGS) entry which is preliminary data.</text>
</comment>
<feature type="compositionally biased region" description="Low complexity" evidence="1">
    <location>
        <begin position="143"/>
        <end position="154"/>
    </location>
</feature>
<gene>
    <name evidence="2" type="ORF">M1L60_18750</name>
</gene>
<evidence type="ECO:0000313" key="3">
    <source>
        <dbReference type="Proteomes" id="UP001523369"/>
    </source>
</evidence>
<feature type="compositionally biased region" description="Pro residues" evidence="1">
    <location>
        <begin position="112"/>
        <end position="126"/>
    </location>
</feature>
<protein>
    <submittedName>
        <fullName evidence="2">Uncharacterized protein</fullName>
    </submittedName>
</protein>
<accession>A0ABT1DQ76</accession>
<evidence type="ECO:0000313" key="2">
    <source>
        <dbReference type="EMBL" id="MCO8272638.1"/>
    </source>
</evidence>
<proteinExistence type="predicted"/>
<feature type="region of interest" description="Disordered" evidence="1">
    <location>
        <begin position="64"/>
        <end position="154"/>
    </location>
</feature>
<keyword evidence="3" id="KW-1185">Reference proteome</keyword>
<organism evidence="2 3">
    <name type="scientific">Paractinoplanes aksuensis</name>
    <dbReference type="NCBI Taxonomy" id="2939490"/>
    <lineage>
        <taxon>Bacteria</taxon>
        <taxon>Bacillati</taxon>
        <taxon>Actinomycetota</taxon>
        <taxon>Actinomycetes</taxon>
        <taxon>Micromonosporales</taxon>
        <taxon>Micromonosporaceae</taxon>
        <taxon>Paractinoplanes</taxon>
    </lineage>
</organism>
<reference evidence="2 3" key="1">
    <citation type="submission" date="2022-06" db="EMBL/GenBank/DDBJ databases">
        <title>New Species of the Genus Actinoplanes, ActinopZanes ferrugineus.</title>
        <authorList>
            <person name="Ding P."/>
        </authorList>
    </citation>
    <scope>NUCLEOTIDE SEQUENCE [LARGE SCALE GENOMIC DNA]</scope>
    <source>
        <strain evidence="2 3">TRM88003</strain>
    </source>
</reference>
<dbReference type="PRINTS" id="PR01217">
    <property type="entry name" value="PRICHEXTENSN"/>
</dbReference>
<sequence>MRLSPKSVFVGLVAFGLPVAVAVGWNLAAPVKLPAAVGVPGGESVLGAAPTTARTTPVAVRYSAGPYRPKPSTLPASAVPQPFVPTTSPVVISTSPSPTPPPVVVPSGVSEPPLPPLDEPPVPTPTDPSEASTPPDAEPPSSAPSSTELPTLFP</sequence>
<name>A0ABT1DQ76_9ACTN</name>
<dbReference type="EMBL" id="JAMYJR010000019">
    <property type="protein sequence ID" value="MCO8272638.1"/>
    <property type="molecule type" value="Genomic_DNA"/>
</dbReference>
<dbReference type="Proteomes" id="UP001523369">
    <property type="component" value="Unassembled WGS sequence"/>
</dbReference>
<evidence type="ECO:0000256" key="1">
    <source>
        <dbReference type="SAM" id="MobiDB-lite"/>
    </source>
</evidence>
<feature type="compositionally biased region" description="Low complexity" evidence="1">
    <location>
        <begin position="84"/>
        <end position="96"/>
    </location>
</feature>